<dbReference type="InterPro" id="IPR036390">
    <property type="entry name" value="WH_DNA-bd_sf"/>
</dbReference>
<dbReference type="InterPro" id="IPR036388">
    <property type="entry name" value="WH-like_DNA-bd_sf"/>
</dbReference>
<keyword evidence="3" id="KW-1185">Reference proteome</keyword>
<dbReference type="Gene3D" id="3.90.79.10">
    <property type="entry name" value="Nucleoside Triphosphate Pyrophosphohydrolase"/>
    <property type="match status" value="1"/>
</dbReference>
<protein>
    <recommendedName>
        <fullName evidence="1">Nudix hydrolase domain-containing protein</fullName>
    </recommendedName>
</protein>
<dbReference type="Gene3D" id="1.10.10.10">
    <property type="entry name" value="Winged helix-like DNA-binding domain superfamily/Winged helix DNA-binding domain"/>
    <property type="match status" value="1"/>
</dbReference>
<evidence type="ECO:0000259" key="1">
    <source>
        <dbReference type="PROSITE" id="PS51462"/>
    </source>
</evidence>
<dbReference type="PANTHER" id="PTHR43736">
    <property type="entry name" value="ADP-RIBOSE PYROPHOSPHATASE"/>
    <property type="match status" value="1"/>
</dbReference>
<dbReference type="RefSeq" id="WP_108783843.1">
    <property type="nucleotide sequence ID" value="NZ_OMKW01000005.1"/>
</dbReference>
<reference evidence="2 3" key="1">
    <citation type="submission" date="2018-03" db="EMBL/GenBank/DDBJ databases">
        <authorList>
            <person name="Keele B.F."/>
        </authorList>
    </citation>
    <scope>NUCLEOTIDE SEQUENCE [LARGE SCALE GENOMIC DNA]</scope>
    <source>
        <strain evidence="2 3">CeCT 8812</strain>
    </source>
</reference>
<dbReference type="PROSITE" id="PS51462">
    <property type="entry name" value="NUDIX"/>
    <property type="match status" value="1"/>
</dbReference>
<dbReference type="Pfam" id="PF21906">
    <property type="entry name" value="WHD_NrtR"/>
    <property type="match status" value="1"/>
</dbReference>
<proteinExistence type="predicted"/>
<evidence type="ECO:0000313" key="2">
    <source>
        <dbReference type="EMBL" id="SPF31127.1"/>
    </source>
</evidence>
<dbReference type="OrthoDB" id="9761969at2"/>
<dbReference type="InterPro" id="IPR054105">
    <property type="entry name" value="WHD_NrtR"/>
</dbReference>
<accession>A0A2R8AG03</accession>
<dbReference type="InterPro" id="IPR000086">
    <property type="entry name" value="NUDIX_hydrolase_dom"/>
</dbReference>
<dbReference type="AlphaFoldDB" id="A0A2R8AG03"/>
<dbReference type="Proteomes" id="UP000244932">
    <property type="component" value="Unassembled WGS sequence"/>
</dbReference>
<dbReference type="SUPFAM" id="SSF55811">
    <property type="entry name" value="Nudix"/>
    <property type="match status" value="1"/>
</dbReference>
<evidence type="ECO:0000313" key="3">
    <source>
        <dbReference type="Proteomes" id="UP000244932"/>
    </source>
</evidence>
<dbReference type="SUPFAM" id="SSF46785">
    <property type="entry name" value="Winged helix' DNA-binding domain"/>
    <property type="match status" value="1"/>
</dbReference>
<gene>
    <name evidence="2" type="ORF">POI8812_03478</name>
</gene>
<feature type="domain" description="Nudix hydrolase" evidence="1">
    <location>
        <begin position="7"/>
        <end position="141"/>
    </location>
</feature>
<dbReference type="EMBL" id="OMKW01000005">
    <property type="protein sequence ID" value="SPF31127.1"/>
    <property type="molecule type" value="Genomic_DNA"/>
</dbReference>
<sequence length="224" mass="24697">MLDLDKYEKPSVAIDLAIMTVVEGRLKALLIDRAGDDVPGWALPGGFVRIDQSLDQTVQRVLAEKIGLQNIHFEQLASYGAIDRDPRGRVISIVYLALCPSDVLAGQPLATIRVDWAGETGGPARAILDGTDLKLAFDHAQILGDVVKRLRGKLDYSRVGYALLPAKFTLREVQEVHQAILGRELKKPPFRRKLLDRGMIVPTGEFETGGAYRPAELYAVKPEE</sequence>
<dbReference type="Pfam" id="PF00293">
    <property type="entry name" value="NUDIX"/>
    <property type="match status" value="1"/>
</dbReference>
<dbReference type="PANTHER" id="PTHR43736:SF4">
    <property type="entry name" value="SLR1690 PROTEIN"/>
    <property type="match status" value="1"/>
</dbReference>
<dbReference type="GO" id="GO:0003824">
    <property type="term" value="F:catalytic activity"/>
    <property type="evidence" value="ECO:0007669"/>
    <property type="project" value="UniProtKB-ARBA"/>
</dbReference>
<name>A0A2R8AG03_9RHOB</name>
<dbReference type="CDD" id="cd18873">
    <property type="entry name" value="NUDIX_NadM_like"/>
    <property type="match status" value="1"/>
</dbReference>
<dbReference type="InterPro" id="IPR015797">
    <property type="entry name" value="NUDIX_hydrolase-like_dom_sf"/>
</dbReference>
<organism evidence="2 3">
    <name type="scientific">Pontivivens insulae</name>
    <dbReference type="NCBI Taxonomy" id="1639689"/>
    <lineage>
        <taxon>Bacteria</taxon>
        <taxon>Pseudomonadati</taxon>
        <taxon>Pseudomonadota</taxon>
        <taxon>Alphaproteobacteria</taxon>
        <taxon>Rhodobacterales</taxon>
        <taxon>Paracoccaceae</taxon>
        <taxon>Pontivivens</taxon>
    </lineage>
</organism>